<gene>
    <name evidence="1" type="ORF">MENT_LOCUS21320</name>
</gene>
<dbReference type="EMBL" id="CAJEWN010000160">
    <property type="protein sequence ID" value="CAD2169951.1"/>
    <property type="molecule type" value="Genomic_DNA"/>
</dbReference>
<reference evidence="1 2" key="1">
    <citation type="submission" date="2020-08" db="EMBL/GenBank/DDBJ databases">
        <authorList>
            <person name="Koutsovoulos G."/>
            <person name="Danchin GJ E."/>
        </authorList>
    </citation>
    <scope>NUCLEOTIDE SEQUENCE [LARGE SCALE GENOMIC DNA]</scope>
</reference>
<name>A0A6V7V4N3_MELEN</name>
<organism evidence="1 2">
    <name type="scientific">Meloidogyne enterolobii</name>
    <name type="common">Root-knot nematode worm</name>
    <name type="synonym">Meloidogyne mayaguensis</name>
    <dbReference type="NCBI Taxonomy" id="390850"/>
    <lineage>
        <taxon>Eukaryota</taxon>
        <taxon>Metazoa</taxon>
        <taxon>Ecdysozoa</taxon>
        <taxon>Nematoda</taxon>
        <taxon>Chromadorea</taxon>
        <taxon>Rhabditida</taxon>
        <taxon>Tylenchina</taxon>
        <taxon>Tylenchomorpha</taxon>
        <taxon>Tylenchoidea</taxon>
        <taxon>Meloidogynidae</taxon>
        <taxon>Meloidogyninae</taxon>
        <taxon>Meloidogyne</taxon>
    </lineage>
</organism>
<evidence type="ECO:0000313" key="1">
    <source>
        <dbReference type="EMBL" id="CAD2169951.1"/>
    </source>
</evidence>
<dbReference type="AlphaFoldDB" id="A0A6V7V4N3"/>
<proteinExistence type="predicted"/>
<comment type="caution">
    <text evidence="1">The sequence shown here is derived from an EMBL/GenBank/DDBJ whole genome shotgun (WGS) entry which is preliminary data.</text>
</comment>
<evidence type="ECO:0000313" key="2">
    <source>
        <dbReference type="Proteomes" id="UP000580250"/>
    </source>
</evidence>
<dbReference type="Proteomes" id="UP000580250">
    <property type="component" value="Unassembled WGS sequence"/>
</dbReference>
<protein>
    <submittedName>
        <fullName evidence="1">Uncharacterized protein</fullName>
    </submittedName>
</protein>
<accession>A0A6V7V4N3</accession>
<sequence>MEIISNVKIISKYPELNKLIECCFTETGEKIEDLENMDFKAKVYLFYYMWIWQLIDFLDLDGIKRIQLVEDNKNFLYVPNRVSEVLFADWLQNKVLPKIESKFILQIVNKNDYYYLNFGNKYLIKKSLATILGQAYKQQPQIYIKKAKLEVIFRFDKNNDFKNDIEFMFEIIVKTAEK</sequence>